<organism evidence="2 3">
    <name type="scientific">Colletotrichum liriopes</name>
    <dbReference type="NCBI Taxonomy" id="708192"/>
    <lineage>
        <taxon>Eukaryota</taxon>
        <taxon>Fungi</taxon>
        <taxon>Dikarya</taxon>
        <taxon>Ascomycota</taxon>
        <taxon>Pezizomycotina</taxon>
        <taxon>Sordariomycetes</taxon>
        <taxon>Hypocreomycetidae</taxon>
        <taxon>Glomerellales</taxon>
        <taxon>Glomerellaceae</taxon>
        <taxon>Colletotrichum</taxon>
        <taxon>Colletotrichum spaethianum species complex</taxon>
    </lineage>
</organism>
<dbReference type="EMBL" id="BPPX01000066">
    <property type="protein sequence ID" value="GJC91042.1"/>
    <property type="molecule type" value="Genomic_DNA"/>
</dbReference>
<evidence type="ECO:0000259" key="1">
    <source>
        <dbReference type="PROSITE" id="PS51184"/>
    </source>
</evidence>
<feature type="domain" description="JmjC" evidence="1">
    <location>
        <begin position="1"/>
        <end position="107"/>
    </location>
</feature>
<proteinExistence type="predicted"/>
<dbReference type="GO" id="GO:0000785">
    <property type="term" value="C:chromatin"/>
    <property type="evidence" value="ECO:0007669"/>
    <property type="project" value="TreeGrafter"/>
</dbReference>
<dbReference type="InterPro" id="IPR003347">
    <property type="entry name" value="JmjC_dom"/>
</dbReference>
<dbReference type="Proteomes" id="UP001055172">
    <property type="component" value="Unassembled WGS sequence"/>
</dbReference>
<dbReference type="PANTHER" id="PTHR10694">
    <property type="entry name" value="LYSINE-SPECIFIC DEMETHYLASE"/>
    <property type="match status" value="1"/>
</dbReference>
<evidence type="ECO:0000313" key="3">
    <source>
        <dbReference type="Proteomes" id="UP001055172"/>
    </source>
</evidence>
<comment type="caution">
    <text evidence="2">The sequence shown here is derived from an EMBL/GenBank/DDBJ whole genome shotgun (WGS) entry which is preliminary data.</text>
</comment>
<dbReference type="Gene3D" id="2.60.120.650">
    <property type="entry name" value="Cupin"/>
    <property type="match status" value="1"/>
</dbReference>
<dbReference type="GO" id="GO:0005634">
    <property type="term" value="C:nucleus"/>
    <property type="evidence" value="ECO:0007669"/>
    <property type="project" value="TreeGrafter"/>
</dbReference>
<protein>
    <submittedName>
        <fullName evidence="2">Lysine-specific demethylase 4</fullName>
    </submittedName>
</protein>
<dbReference type="GO" id="GO:0032452">
    <property type="term" value="F:histone demethylase activity"/>
    <property type="evidence" value="ECO:0007669"/>
    <property type="project" value="TreeGrafter"/>
</dbReference>
<name>A0AA37H1M4_9PEZI</name>
<dbReference type="PROSITE" id="PS51184">
    <property type="entry name" value="JMJC"/>
    <property type="match status" value="1"/>
</dbReference>
<dbReference type="SUPFAM" id="SSF51197">
    <property type="entry name" value="Clavaminate synthase-like"/>
    <property type="match status" value="1"/>
</dbReference>
<dbReference type="GO" id="GO:0010468">
    <property type="term" value="P:regulation of gene expression"/>
    <property type="evidence" value="ECO:0007669"/>
    <property type="project" value="TreeGrafter"/>
</dbReference>
<sequence length="194" mass="21721">MVCSGLKLWVVIPAHYTAPFEEFVKQHWRTNNCAQFVRHLSLFIGPTTLREAGIEFNVHCAGPGDMIVTNPGQYHMVANFSDCFAMSINFLLPGETVIPEDLAPKKRAVLRQAAGPLRLGKKQNRALMPSSVNPELVEVEEQIKKVDPLCRIPSFSGQPPSYEVFKLAAVIYSRLAIRQFCSLVHSRRGLDTEN</sequence>
<accession>A0AA37H1M4</accession>
<evidence type="ECO:0000313" key="2">
    <source>
        <dbReference type="EMBL" id="GJC91042.1"/>
    </source>
</evidence>
<gene>
    <name evidence="2" type="ORF">ColLi_13880</name>
</gene>
<dbReference type="Pfam" id="PF02373">
    <property type="entry name" value="JmjC"/>
    <property type="match status" value="1"/>
</dbReference>
<dbReference type="AlphaFoldDB" id="A0AA37H1M4"/>
<reference evidence="2 3" key="1">
    <citation type="submission" date="2021-07" db="EMBL/GenBank/DDBJ databases">
        <title>Genome data of Colletotrichum spaethianum.</title>
        <authorList>
            <person name="Utami Y.D."/>
            <person name="Hiruma K."/>
        </authorList>
    </citation>
    <scope>NUCLEOTIDE SEQUENCE [LARGE SCALE GENOMIC DNA]</scope>
    <source>
        <strain evidence="2 3">MAFF 242679</strain>
    </source>
</reference>
<keyword evidence="3" id="KW-1185">Reference proteome</keyword>